<keyword evidence="10 13" id="KW-0472">Membrane</keyword>
<proteinExistence type="inferred from homology"/>
<feature type="transmembrane region" description="Helical" evidence="13">
    <location>
        <begin position="51"/>
        <end position="70"/>
    </location>
</feature>
<evidence type="ECO:0000256" key="9">
    <source>
        <dbReference type="ARBA" id="ARBA00023098"/>
    </source>
</evidence>
<keyword evidence="9 13" id="KW-0443">Lipid metabolism</keyword>
<comment type="function">
    <text evidence="13">Catalyzes the transfer of a lysyl group from L-lysyl-tRNA(Lys) to membrane-bound phosphatidylglycerol (PG), which produces lysylphosphatidylglycerol (LPG), a major component of the bacterial membrane with a positive net charge. LPG synthesis contributes to bacterial virulence as it is involved in the resistance mechanism against cationic antimicrobial peptides (CAMP) produces by the host's immune system (defensins, cathelicidins) and by the competing microorganisms.</text>
</comment>
<keyword evidence="5" id="KW-1003">Cell membrane</keyword>
<evidence type="ECO:0000313" key="16">
    <source>
        <dbReference type="EMBL" id="PNZ68498.1"/>
    </source>
</evidence>
<feature type="transmembrane region" description="Helical" evidence="13">
    <location>
        <begin position="12"/>
        <end position="30"/>
    </location>
</feature>
<comment type="similarity">
    <text evidence="2 13">Belongs to the LPG synthase family.</text>
</comment>
<evidence type="ECO:0000259" key="14">
    <source>
        <dbReference type="Pfam" id="PF09924"/>
    </source>
</evidence>
<dbReference type="GO" id="GO:0005886">
    <property type="term" value="C:plasma membrane"/>
    <property type="evidence" value="ECO:0007669"/>
    <property type="project" value="UniProtKB-SubCell"/>
</dbReference>
<dbReference type="InterPro" id="IPR024320">
    <property type="entry name" value="LPG_synthase_C"/>
</dbReference>
<evidence type="ECO:0000256" key="3">
    <source>
        <dbReference type="ARBA" id="ARBA00012014"/>
    </source>
</evidence>
<comment type="catalytic activity">
    <reaction evidence="12 13">
        <text>L-lysyl-tRNA(Lys) + a 1,2-diacyl-sn-glycero-3-phospho-(1'-sn-glycerol) = a 1,2-diacyl-sn-glycero-3-phospho-1'-(3'-O-L-lysyl)-sn-glycerol + tRNA(Lys)</text>
        <dbReference type="Rhea" id="RHEA:10668"/>
        <dbReference type="Rhea" id="RHEA-COMP:9696"/>
        <dbReference type="Rhea" id="RHEA-COMP:9697"/>
        <dbReference type="ChEBI" id="CHEBI:64716"/>
        <dbReference type="ChEBI" id="CHEBI:75792"/>
        <dbReference type="ChEBI" id="CHEBI:78442"/>
        <dbReference type="ChEBI" id="CHEBI:78529"/>
        <dbReference type="EC" id="2.3.2.3"/>
    </reaction>
</comment>
<dbReference type="NCBIfam" id="NF033480">
    <property type="entry name" value="bifunc_MprF"/>
    <property type="match status" value="1"/>
</dbReference>
<evidence type="ECO:0000256" key="4">
    <source>
        <dbReference type="ARBA" id="ARBA00021546"/>
    </source>
</evidence>
<feature type="transmembrane region" description="Helical" evidence="13">
    <location>
        <begin position="197"/>
        <end position="218"/>
    </location>
</feature>
<keyword evidence="7 13" id="KW-0812">Transmembrane</keyword>
<comment type="subcellular location">
    <subcellularLocation>
        <location evidence="1 13">Cell membrane</location>
        <topology evidence="1 13">Multi-pass membrane protein</topology>
    </subcellularLocation>
</comment>
<reference evidence="16 17" key="1">
    <citation type="submission" date="2017-08" db="EMBL/GenBank/DDBJ databases">
        <title>Draft genome sequences of 64 type strains of genus Staph aureus.</title>
        <authorList>
            <person name="Cole K."/>
            <person name="Golubchik T."/>
            <person name="Russell J."/>
            <person name="Foster D."/>
            <person name="Llewelyn M."/>
            <person name="Wilson D."/>
            <person name="Crook D."/>
            <person name="Paul J."/>
        </authorList>
    </citation>
    <scope>NUCLEOTIDE SEQUENCE [LARGE SCALE GENOMIC DNA]</scope>
    <source>
        <strain evidence="16 17">NCTC 12101</strain>
    </source>
</reference>
<dbReference type="GO" id="GO:0006629">
    <property type="term" value="P:lipid metabolic process"/>
    <property type="evidence" value="ECO:0007669"/>
    <property type="project" value="UniProtKB-KW"/>
</dbReference>
<protein>
    <recommendedName>
        <fullName evidence="4 13">Phosphatidylglycerol lysyltransferase</fullName>
        <ecNumber evidence="3 13">2.3.2.3</ecNumber>
    </recommendedName>
    <alternativeName>
        <fullName evidence="13">Lysylphosphatidylglycerol synthase</fullName>
    </alternativeName>
</protein>
<comment type="caution">
    <text evidence="16">The sequence shown here is derived from an EMBL/GenBank/DDBJ whole genome shotgun (WGS) entry which is preliminary data.</text>
</comment>
<keyword evidence="8 13" id="KW-1133">Transmembrane helix</keyword>
<evidence type="ECO:0000256" key="10">
    <source>
        <dbReference type="ARBA" id="ARBA00023136"/>
    </source>
</evidence>
<dbReference type="Proteomes" id="UP000242470">
    <property type="component" value="Unassembled WGS sequence"/>
</dbReference>
<evidence type="ECO:0000256" key="8">
    <source>
        <dbReference type="ARBA" id="ARBA00022989"/>
    </source>
</evidence>
<dbReference type="Pfam" id="PF03706">
    <property type="entry name" value="LPG_synthase_TM"/>
    <property type="match status" value="1"/>
</dbReference>
<dbReference type="InterPro" id="IPR022791">
    <property type="entry name" value="L-PG_synthase/AglD"/>
</dbReference>
<dbReference type="AlphaFoldDB" id="A0AAP8PQ68"/>
<feature type="transmembrane region" description="Helical" evidence="13">
    <location>
        <begin position="164"/>
        <end position="185"/>
    </location>
</feature>
<feature type="transmembrane region" description="Helical" evidence="13">
    <location>
        <begin position="271"/>
        <end position="296"/>
    </location>
</feature>
<keyword evidence="11 13" id="KW-0046">Antibiotic resistance</keyword>
<dbReference type="GeneID" id="64982318"/>
<dbReference type="RefSeq" id="WP_103170788.1">
    <property type="nucleotide sequence ID" value="NZ_AP024589.1"/>
</dbReference>
<sequence>MNKETKNKIVTTLKLTFILLVFIIVAYTLYKELSTINFKETLIRFSKIDRISLITLFMSGASALILLSLYDVVLTRALKLKIPLLKTFHVSYIINAFNAIIGFGGFIGAGARYYVYKDYAEDKKQLIHVISLVLLSMLTGLSLLSIFVVFHIFDVSHIFTPYPWIKWLVYVVALFLPIFVIFTIVKPVTANNRLVGVYCTIISGLEWVAAASVLYMALNIVGLDVPFTTFMGIFILAAISGLISFIPGGLGAFDLVLLLSLKTLDLSEEKILLALLLYRFAYYFFPVLIALILSVFKFPRAAKKYMTDLKFLVPAKDLTAFLMSFPKDALVKIPALAMSLLLLFTALVSFLNNVNIIYEGLSDKNAVVYYIMFAIHTAGGLLLLINVVGVFKLSKRAILFSMISLVLLFVSTAASYTSYISLFWVTAMFILLLWFNKTSKVLKRAFRWSNLVVTLLVGFIMLYLNHLLISTTVEAFNLYQIESQLEVNTSIIPYYFWLTIFVVTLIVVLIVWRFERKYSLRPSGEDLDVCKSIVQQHGGSYLSHLMHSGDKHFYIDRDEEAFIIYKYKHNAYIVLGDPIGNADYFEQLLTDFYHYAHYLGRDIIFYQVSTRYMSLYHNFGNQFFKLGEEAIIDLSEFSIAGKKKRGLRATLNKLNELGYQFEMLTSPVTHATMQQLKAVSDDWLDGRKEMHFSVGAFDPDYLNEADIAVIKDKEGEIIAFCNVMPTHFEGTISVDLIRWRTDIDVPLMDGLYLHMLLWSQEQGYRYFNLGMATLSNVGQVPFSFIGERIAGRIFEHFNGLYRFQGLRRYKEKYKPIWQSRFLVYRKHTSLIESMFKVMRVIRK</sequence>
<dbReference type="GO" id="GO:0050071">
    <property type="term" value="F:phosphatidylglycerol lysyltransferase activity"/>
    <property type="evidence" value="ECO:0007669"/>
    <property type="project" value="UniProtKB-EC"/>
</dbReference>
<dbReference type="PANTHER" id="PTHR34697:SF2">
    <property type="entry name" value="PHOSPHATIDYLGLYCEROL LYSYLTRANSFERASE"/>
    <property type="match status" value="1"/>
</dbReference>
<evidence type="ECO:0000256" key="13">
    <source>
        <dbReference type="RuleBase" id="RU363042"/>
    </source>
</evidence>
<feature type="transmembrane region" description="Helical" evidence="13">
    <location>
        <begin position="230"/>
        <end position="259"/>
    </location>
</feature>
<evidence type="ECO:0000256" key="6">
    <source>
        <dbReference type="ARBA" id="ARBA00022679"/>
    </source>
</evidence>
<dbReference type="PANTHER" id="PTHR34697">
    <property type="entry name" value="PHOSPHATIDYLGLYCEROL LYSYLTRANSFERASE"/>
    <property type="match status" value="1"/>
</dbReference>
<feature type="domain" description="Phosphatidylglycerol lysyltransferase C-terminal" evidence="14">
    <location>
        <begin position="533"/>
        <end position="824"/>
    </location>
</feature>
<dbReference type="GO" id="GO:0055091">
    <property type="term" value="P:phospholipid homeostasis"/>
    <property type="evidence" value="ECO:0007669"/>
    <property type="project" value="TreeGrafter"/>
</dbReference>
<evidence type="ECO:0000256" key="2">
    <source>
        <dbReference type="ARBA" id="ARBA00008627"/>
    </source>
</evidence>
<feature type="transmembrane region" description="Helical" evidence="13">
    <location>
        <begin position="333"/>
        <end position="354"/>
    </location>
</feature>
<feature type="transmembrane region" description="Helical" evidence="13">
    <location>
        <begin position="448"/>
        <end position="469"/>
    </location>
</feature>
<dbReference type="EMBL" id="PPQW01000014">
    <property type="protein sequence ID" value="PNZ68498.1"/>
    <property type="molecule type" value="Genomic_DNA"/>
</dbReference>
<reference evidence="15" key="2">
    <citation type="submission" date="2023-07" db="EMBL/GenBank/DDBJ databases">
        <title>Evaluation of the beneficial properties of pineapple isolates.</title>
        <authorList>
            <person name="Adefiranye O."/>
        </authorList>
    </citation>
    <scope>NUCLEOTIDE SEQUENCE</scope>
    <source>
        <strain evidence="15">PAPLE_T1</strain>
    </source>
</reference>
<accession>A0AAP8PQ68</accession>
<keyword evidence="6 13" id="KW-0808">Transferase</keyword>
<evidence type="ECO:0000313" key="15">
    <source>
        <dbReference type="EMBL" id="MDN4532506.1"/>
    </source>
</evidence>
<dbReference type="EC" id="2.3.2.3" evidence="3 13"/>
<dbReference type="EMBL" id="JAUHQC010000006">
    <property type="protein sequence ID" value="MDN4532506.1"/>
    <property type="molecule type" value="Genomic_DNA"/>
</dbReference>
<evidence type="ECO:0000256" key="7">
    <source>
        <dbReference type="ARBA" id="ARBA00022692"/>
    </source>
</evidence>
<organism evidence="16 17">
    <name type="scientific">Staphylococcus auricularis</name>
    <dbReference type="NCBI Taxonomy" id="29379"/>
    <lineage>
        <taxon>Bacteria</taxon>
        <taxon>Bacillati</taxon>
        <taxon>Bacillota</taxon>
        <taxon>Bacilli</taxon>
        <taxon>Bacillales</taxon>
        <taxon>Staphylococcaceae</taxon>
        <taxon>Staphylococcus</taxon>
    </lineage>
</organism>
<dbReference type="InterPro" id="IPR051211">
    <property type="entry name" value="PG_lysyltransferase"/>
</dbReference>
<evidence type="ECO:0000256" key="11">
    <source>
        <dbReference type="ARBA" id="ARBA00023251"/>
    </source>
</evidence>
<dbReference type="Proteomes" id="UP001171687">
    <property type="component" value="Unassembled WGS sequence"/>
</dbReference>
<dbReference type="InterPro" id="IPR016181">
    <property type="entry name" value="Acyl_CoA_acyltransferase"/>
</dbReference>
<feature type="transmembrane region" description="Helical" evidence="13">
    <location>
        <begin position="366"/>
        <end position="391"/>
    </location>
</feature>
<evidence type="ECO:0000256" key="1">
    <source>
        <dbReference type="ARBA" id="ARBA00004651"/>
    </source>
</evidence>
<evidence type="ECO:0000256" key="5">
    <source>
        <dbReference type="ARBA" id="ARBA00022475"/>
    </source>
</evidence>
<evidence type="ECO:0000313" key="17">
    <source>
        <dbReference type="Proteomes" id="UP000242470"/>
    </source>
</evidence>
<evidence type="ECO:0000256" key="12">
    <source>
        <dbReference type="ARBA" id="ARBA00047540"/>
    </source>
</evidence>
<feature type="transmembrane region" description="Helical" evidence="13">
    <location>
        <begin position="403"/>
        <end position="436"/>
    </location>
</feature>
<feature type="transmembrane region" description="Helical" evidence="13">
    <location>
        <begin position="90"/>
        <end position="114"/>
    </location>
</feature>
<feature type="transmembrane region" description="Helical" evidence="13">
    <location>
        <begin position="126"/>
        <end position="152"/>
    </location>
</feature>
<dbReference type="GO" id="GO:0046677">
    <property type="term" value="P:response to antibiotic"/>
    <property type="evidence" value="ECO:0007669"/>
    <property type="project" value="UniProtKB-KW"/>
</dbReference>
<gene>
    <name evidence="13 15" type="primary">mprF</name>
    <name evidence="16" type="ORF">CD158_03225</name>
    <name evidence="15" type="ORF">QYH67_02740</name>
</gene>
<dbReference type="Pfam" id="PF09924">
    <property type="entry name" value="LPG_synthase_C"/>
    <property type="match status" value="1"/>
</dbReference>
<dbReference type="SUPFAM" id="SSF55729">
    <property type="entry name" value="Acyl-CoA N-acyltransferases (Nat)"/>
    <property type="match status" value="1"/>
</dbReference>
<name>A0AAP8PQ68_9STAP</name>
<feature type="transmembrane region" description="Helical" evidence="13">
    <location>
        <begin position="494"/>
        <end position="512"/>
    </location>
</feature>